<dbReference type="InterPro" id="IPR036380">
    <property type="entry name" value="Isochorismatase-like_sf"/>
</dbReference>
<evidence type="ECO:0000256" key="5">
    <source>
        <dbReference type="ARBA" id="ARBA00037900"/>
    </source>
</evidence>
<dbReference type="EMBL" id="VDHJ01000013">
    <property type="protein sequence ID" value="TNL95648.1"/>
    <property type="molecule type" value="Genomic_DNA"/>
</dbReference>
<dbReference type="Pfam" id="PF00857">
    <property type="entry name" value="Isochorismatase"/>
    <property type="match status" value="1"/>
</dbReference>
<comment type="caution">
    <text evidence="9">The sequence shown here is derived from an EMBL/GenBank/DDBJ whole genome shotgun (WGS) entry which is preliminary data.</text>
</comment>
<dbReference type="Proteomes" id="UP000312032">
    <property type="component" value="Unassembled WGS sequence"/>
</dbReference>
<keyword evidence="3" id="KW-0479">Metal-binding</keyword>
<keyword evidence="4" id="KW-0378">Hydrolase</keyword>
<name>A0A5C4U3Q7_9CORY</name>
<evidence type="ECO:0000256" key="7">
    <source>
        <dbReference type="ARBA" id="ARBA00043224"/>
    </source>
</evidence>
<dbReference type="GO" id="GO:0019363">
    <property type="term" value="P:pyridine nucleotide biosynthetic process"/>
    <property type="evidence" value="ECO:0007669"/>
    <property type="project" value="UniProtKB-KW"/>
</dbReference>
<dbReference type="PANTHER" id="PTHR11080">
    <property type="entry name" value="PYRAZINAMIDASE/NICOTINAMIDASE"/>
    <property type="match status" value="1"/>
</dbReference>
<accession>A0A5C4U3Q7</accession>
<evidence type="ECO:0000256" key="1">
    <source>
        <dbReference type="ARBA" id="ARBA00006336"/>
    </source>
</evidence>
<dbReference type="EC" id="3.5.1.19" evidence="6"/>
<proteinExistence type="inferred from homology"/>
<evidence type="ECO:0000256" key="6">
    <source>
        <dbReference type="ARBA" id="ARBA00039017"/>
    </source>
</evidence>
<dbReference type="GO" id="GO:0046872">
    <property type="term" value="F:metal ion binding"/>
    <property type="evidence" value="ECO:0007669"/>
    <property type="project" value="UniProtKB-KW"/>
</dbReference>
<sequence length="186" mass="19939">MRALVIVDVQPDFCPGGSLATERGDHVARLIGGFVDSDVAQATNYAAVVATQDWHIDPGSHFSDEPDFVDSWPRHCVAHTEGAELHPALRDVDFDALFKKGQYEAAYSGFEGTFEGESLAHWLRSSGITAIDVAGIATDFCVRATVLDGLKENFEVRVLTGMCSAVDPQRGDAALAEMEAAGAQLI</sequence>
<keyword evidence="2" id="KW-0662">Pyridine nucleotide biosynthesis</keyword>
<evidence type="ECO:0000256" key="2">
    <source>
        <dbReference type="ARBA" id="ARBA00022642"/>
    </source>
</evidence>
<feature type="domain" description="Isochorismatase-like" evidence="8">
    <location>
        <begin position="3"/>
        <end position="186"/>
    </location>
</feature>
<evidence type="ECO:0000259" key="8">
    <source>
        <dbReference type="Pfam" id="PF00857"/>
    </source>
</evidence>
<reference evidence="9 10" key="1">
    <citation type="submission" date="2019-06" db="EMBL/GenBank/DDBJ databases">
        <authorList>
            <person name="Li J."/>
        </authorList>
    </citation>
    <scope>NUCLEOTIDE SEQUENCE [LARGE SCALE GENOMIC DNA]</scope>
    <source>
        <strain evidence="9 10">LMG 28165</strain>
    </source>
</reference>
<dbReference type="InterPro" id="IPR052347">
    <property type="entry name" value="Isochorismatase_Nicotinamidase"/>
</dbReference>
<dbReference type="OrthoDB" id="9791276at2"/>
<gene>
    <name evidence="9" type="ORF">FHE74_09415</name>
</gene>
<protein>
    <recommendedName>
        <fullName evidence="6">nicotinamidase</fullName>
        <ecNumber evidence="6">3.5.1.19</ecNumber>
    </recommendedName>
    <alternativeName>
        <fullName evidence="7">Nicotinamide deamidase</fullName>
    </alternativeName>
</protein>
<evidence type="ECO:0000256" key="4">
    <source>
        <dbReference type="ARBA" id="ARBA00022801"/>
    </source>
</evidence>
<dbReference type="SUPFAM" id="SSF52499">
    <property type="entry name" value="Isochorismatase-like hydrolases"/>
    <property type="match status" value="1"/>
</dbReference>
<dbReference type="GO" id="GO:0008936">
    <property type="term" value="F:nicotinamidase activity"/>
    <property type="evidence" value="ECO:0007669"/>
    <property type="project" value="UniProtKB-EC"/>
</dbReference>
<organism evidence="9 10">
    <name type="scientific">Corynebacterium tapiri</name>
    <dbReference type="NCBI Taxonomy" id="1448266"/>
    <lineage>
        <taxon>Bacteria</taxon>
        <taxon>Bacillati</taxon>
        <taxon>Actinomycetota</taxon>
        <taxon>Actinomycetes</taxon>
        <taxon>Mycobacteriales</taxon>
        <taxon>Corynebacteriaceae</taxon>
        <taxon>Corynebacterium</taxon>
    </lineage>
</organism>
<comment type="similarity">
    <text evidence="1">Belongs to the isochorismatase family.</text>
</comment>
<dbReference type="InterPro" id="IPR000868">
    <property type="entry name" value="Isochorismatase-like_dom"/>
</dbReference>
<evidence type="ECO:0000313" key="10">
    <source>
        <dbReference type="Proteomes" id="UP000312032"/>
    </source>
</evidence>
<dbReference type="PANTHER" id="PTHR11080:SF2">
    <property type="entry name" value="LD05707P"/>
    <property type="match status" value="1"/>
</dbReference>
<evidence type="ECO:0000256" key="3">
    <source>
        <dbReference type="ARBA" id="ARBA00022723"/>
    </source>
</evidence>
<comment type="pathway">
    <text evidence="5">Cofactor biosynthesis; nicotinate biosynthesis; nicotinate from nicotinamide: step 1/1.</text>
</comment>
<dbReference type="Gene3D" id="3.40.50.850">
    <property type="entry name" value="Isochorismatase-like"/>
    <property type="match status" value="1"/>
</dbReference>
<keyword evidence="10" id="KW-1185">Reference proteome</keyword>
<dbReference type="AlphaFoldDB" id="A0A5C4U3Q7"/>
<dbReference type="CDD" id="cd01011">
    <property type="entry name" value="nicotinamidase"/>
    <property type="match status" value="1"/>
</dbReference>
<evidence type="ECO:0000313" key="9">
    <source>
        <dbReference type="EMBL" id="TNL95648.1"/>
    </source>
</evidence>